<dbReference type="AlphaFoldDB" id="A0A165I4C1"/>
<dbReference type="CDD" id="cd02022">
    <property type="entry name" value="DPCK"/>
    <property type="match status" value="1"/>
</dbReference>
<dbReference type="Gene3D" id="3.40.50.300">
    <property type="entry name" value="P-loop containing nucleotide triphosphate hydrolases"/>
    <property type="match status" value="1"/>
</dbReference>
<gene>
    <name evidence="5" type="ORF">EXIGLDRAFT_768603</name>
</gene>
<evidence type="ECO:0000313" key="5">
    <source>
        <dbReference type="EMBL" id="KZV92877.1"/>
    </source>
</evidence>
<keyword evidence="3" id="KW-0067">ATP-binding</keyword>
<keyword evidence="4" id="KW-0812">Transmembrane</keyword>
<organism evidence="5 6">
    <name type="scientific">Exidia glandulosa HHB12029</name>
    <dbReference type="NCBI Taxonomy" id="1314781"/>
    <lineage>
        <taxon>Eukaryota</taxon>
        <taxon>Fungi</taxon>
        <taxon>Dikarya</taxon>
        <taxon>Basidiomycota</taxon>
        <taxon>Agaricomycotina</taxon>
        <taxon>Agaricomycetes</taxon>
        <taxon>Auriculariales</taxon>
        <taxon>Exidiaceae</taxon>
        <taxon>Exidia</taxon>
    </lineage>
</organism>
<dbReference type="EMBL" id="KV426000">
    <property type="protein sequence ID" value="KZV92877.1"/>
    <property type="molecule type" value="Genomic_DNA"/>
</dbReference>
<feature type="transmembrane region" description="Helical" evidence="4">
    <location>
        <begin position="203"/>
        <end position="222"/>
    </location>
</feature>
<dbReference type="FunFam" id="3.40.50.300:FF:000485">
    <property type="entry name" value="Dephospho-CoA kinase CAB5"/>
    <property type="match status" value="1"/>
</dbReference>
<evidence type="ECO:0000256" key="2">
    <source>
        <dbReference type="ARBA" id="ARBA00022741"/>
    </source>
</evidence>
<dbReference type="PROSITE" id="PS51219">
    <property type="entry name" value="DPCK"/>
    <property type="match status" value="1"/>
</dbReference>
<dbReference type="OrthoDB" id="247245at2759"/>
<dbReference type="STRING" id="1314781.A0A165I4C1"/>
<dbReference type="FunCoup" id="A0A165I4C1">
    <property type="interactions" value="273"/>
</dbReference>
<dbReference type="Proteomes" id="UP000077266">
    <property type="component" value="Unassembled WGS sequence"/>
</dbReference>
<name>A0A165I4C1_EXIGL</name>
<dbReference type="PANTHER" id="PTHR10695:SF46">
    <property type="entry name" value="BIFUNCTIONAL COENZYME A SYNTHASE-RELATED"/>
    <property type="match status" value="1"/>
</dbReference>
<reference evidence="5 6" key="1">
    <citation type="journal article" date="2016" name="Mol. Biol. Evol.">
        <title>Comparative Genomics of Early-Diverging Mushroom-Forming Fungi Provides Insights into the Origins of Lignocellulose Decay Capabilities.</title>
        <authorList>
            <person name="Nagy L.G."/>
            <person name="Riley R."/>
            <person name="Tritt A."/>
            <person name="Adam C."/>
            <person name="Daum C."/>
            <person name="Floudas D."/>
            <person name="Sun H."/>
            <person name="Yadav J.S."/>
            <person name="Pangilinan J."/>
            <person name="Larsson K.H."/>
            <person name="Matsuura K."/>
            <person name="Barry K."/>
            <person name="Labutti K."/>
            <person name="Kuo R."/>
            <person name="Ohm R.A."/>
            <person name="Bhattacharya S.S."/>
            <person name="Shirouzu T."/>
            <person name="Yoshinaga Y."/>
            <person name="Martin F.M."/>
            <person name="Grigoriev I.V."/>
            <person name="Hibbett D.S."/>
        </authorList>
    </citation>
    <scope>NUCLEOTIDE SEQUENCE [LARGE SCALE GENOMIC DNA]</scope>
    <source>
        <strain evidence="5 6">HHB12029</strain>
    </source>
</reference>
<dbReference type="GO" id="GO:0015937">
    <property type="term" value="P:coenzyme A biosynthetic process"/>
    <property type="evidence" value="ECO:0007669"/>
    <property type="project" value="InterPro"/>
</dbReference>
<comment type="similarity">
    <text evidence="1">Belongs to the CoaE family.</text>
</comment>
<dbReference type="GO" id="GO:0005524">
    <property type="term" value="F:ATP binding"/>
    <property type="evidence" value="ECO:0007669"/>
    <property type="project" value="UniProtKB-KW"/>
</dbReference>
<dbReference type="GO" id="GO:0004140">
    <property type="term" value="F:dephospho-CoA kinase activity"/>
    <property type="evidence" value="ECO:0007669"/>
    <property type="project" value="InterPro"/>
</dbReference>
<dbReference type="InterPro" id="IPR001977">
    <property type="entry name" value="Depp_CoAkinase"/>
</dbReference>
<dbReference type="SUPFAM" id="SSF52540">
    <property type="entry name" value="P-loop containing nucleoside triphosphate hydrolases"/>
    <property type="match status" value="1"/>
</dbReference>
<proteinExistence type="inferred from homology"/>
<evidence type="ECO:0000256" key="3">
    <source>
        <dbReference type="ARBA" id="ARBA00022840"/>
    </source>
</evidence>
<accession>A0A165I4C1</accession>
<keyword evidence="6" id="KW-1185">Reference proteome</keyword>
<dbReference type="NCBIfam" id="TIGR00152">
    <property type="entry name" value="dephospho-CoA kinase"/>
    <property type="match status" value="1"/>
</dbReference>
<dbReference type="HAMAP" id="MF_00376">
    <property type="entry name" value="Dephospho_CoA_kinase"/>
    <property type="match status" value="1"/>
</dbReference>
<protein>
    <submittedName>
        <fullName evidence="5">CoaE-domain-containing protein</fullName>
    </submittedName>
</protein>
<keyword evidence="4" id="KW-1133">Transmembrane helix</keyword>
<dbReference type="InParanoid" id="A0A165I4C1"/>
<evidence type="ECO:0000256" key="1">
    <source>
        <dbReference type="ARBA" id="ARBA00009018"/>
    </source>
</evidence>
<keyword evidence="4" id="KW-0472">Membrane</keyword>
<sequence length="238" mass="26455">MLVVGLTGGIATGKSTVSTQLKGLGFPVVDADVLARKVVEPGTPALRRIVSTFGAGVLQSDGTLDRKALGEIIFRDEAKRRALNAIVHPAVRRAMLWEIVQAWLRGHRVCIVDVPLLVESNLWRLVGRVVVVYCSRDVQLQRLMKRDGSTEEQATHRLNSQMLIDDKVAYADDIVDNSGQPEETKVQVVRLARKLDLATGYTWRLNWLLPPLGVIAALFCLLRRRLMIKTPTLNTSSR</sequence>
<dbReference type="GO" id="GO:0005737">
    <property type="term" value="C:cytoplasm"/>
    <property type="evidence" value="ECO:0007669"/>
    <property type="project" value="UniProtKB-ARBA"/>
</dbReference>
<dbReference type="Pfam" id="PF01121">
    <property type="entry name" value="CoaE"/>
    <property type="match status" value="1"/>
</dbReference>
<evidence type="ECO:0000256" key="4">
    <source>
        <dbReference type="SAM" id="Phobius"/>
    </source>
</evidence>
<keyword evidence="2" id="KW-0547">Nucleotide-binding</keyword>
<dbReference type="PANTHER" id="PTHR10695">
    <property type="entry name" value="DEPHOSPHO-COA KINASE-RELATED"/>
    <property type="match status" value="1"/>
</dbReference>
<dbReference type="InterPro" id="IPR027417">
    <property type="entry name" value="P-loop_NTPase"/>
</dbReference>
<evidence type="ECO:0000313" key="6">
    <source>
        <dbReference type="Proteomes" id="UP000077266"/>
    </source>
</evidence>